<evidence type="ECO:0000313" key="1">
    <source>
        <dbReference type="EMBL" id="CAI8024482.1"/>
    </source>
</evidence>
<accession>A0AA35S920</accession>
<dbReference type="AlphaFoldDB" id="A0AA35S920"/>
<comment type="caution">
    <text evidence="1">The sequence shown here is derived from an EMBL/GenBank/DDBJ whole genome shotgun (WGS) entry which is preliminary data.</text>
</comment>
<dbReference type="Proteomes" id="UP001174909">
    <property type="component" value="Unassembled WGS sequence"/>
</dbReference>
<keyword evidence="2" id="KW-1185">Reference proteome</keyword>
<protein>
    <submittedName>
        <fullName evidence="1">Uncharacterized protein</fullName>
    </submittedName>
</protein>
<evidence type="ECO:0000313" key="2">
    <source>
        <dbReference type="Proteomes" id="UP001174909"/>
    </source>
</evidence>
<dbReference type="EMBL" id="CASHTH010002080">
    <property type="protein sequence ID" value="CAI8024482.1"/>
    <property type="molecule type" value="Genomic_DNA"/>
</dbReference>
<gene>
    <name evidence="1" type="ORF">GBAR_LOCUS14207</name>
</gene>
<organism evidence="1 2">
    <name type="scientific">Geodia barretti</name>
    <name type="common">Barrett's horny sponge</name>
    <dbReference type="NCBI Taxonomy" id="519541"/>
    <lineage>
        <taxon>Eukaryota</taxon>
        <taxon>Metazoa</taxon>
        <taxon>Porifera</taxon>
        <taxon>Demospongiae</taxon>
        <taxon>Heteroscleromorpha</taxon>
        <taxon>Tetractinellida</taxon>
        <taxon>Astrophorina</taxon>
        <taxon>Geodiidae</taxon>
        <taxon>Geodia</taxon>
    </lineage>
</organism>
<reference evidence="1" key="1">
    <citation type="submission" date="2023-03" db="EMBL/GenBank/DDBJ databases">
        <authorList>
            <person name="Steffen K."/>
            <person name="Cardenas P."/>
        </authorList>
    </citation>
    <scope>NUCLEOTIDE SEQUENCE</scope>
</reference>
<name>A0AA35S920_GEOBA</name>
<sequence>MFESLEHGNSFSISGFVIRQYKILKSTVVGKGISYVGSNIIRKW</sequence>
<proteinExistence type="predicted"/>